<protein>
    <submittedName>
        <fullName evidence="1">Uncharacterized protein</fullName>
    </submittedName>
</protein>
<dbReference type="AlphaFoldDB" id="A0AAW0HHC1"/>
<sequence>MKIWRALETRIRQALVQKAYFANGNANANGVGHAHRLTEATEMKQGRGALQDIPEVMNVEEVFLGEFGRGQAVEQGNDKEPRPSSEVGTALPHVTVYYTGLHDLFLIPVSLYFIVQPYSGPTSVLSRLPSCVRVYSFFHNSKVQYFQVRLRLGLLSSVVLPASPNNLLLLAATRLVSGMQEWVSLIHHLPPSARVPEHLFIRHSIFMRVEETRQRLEGLAISQPQIADR</sequence>
<gene>
    <name evidence="1" type="ORF">U0070_008001</name>
</gene>
<evidence type="ECO:0000313" key="2">
    <source>
        <dbReference type="Proteomes" id="UP001488838"/>
    </source>
</evidence>
<keyword evidence="2" id="KW-1185">Reference proteome</keyword>
<reference evidence="1 2" key="1">
    <citation type="journal article" date="2023" name="bioRxiv">
        <title>Conserved and derived expression patterns and positive selection on dental genes reveal complex evolutionary context of ever-growing rodent molars.</title>
        <authorList>
            <person name="Calamari Z.T."/>
            <person name="Song A."/>
            <person name="Cohen E."/>
            <person name="Akter M."/>
            <person name="Roy R.D."/>
            <person name="Hallikas O."/>
            <person name="Christensen M.M."/>
            <person name="Li P."/>
            <person name="Marangoni P."/>
            <person name="Jernvall J."/>
            <person name="Klein O.D."/>
        </authorList>
    </citation>
    <scope>NUCLEOTIDE SEQUENCE [LARGE SCALE GENOMIC DNA]</scope>
    <source>
        <strain evidence="1">V071</strain>
    </source>
</reference>
<organism evidence="1 2">
    <name type="scientific">Myodes glareolus</name>
    <name type="common">Bank vole</name>
    <name type="synonym">Clethrionomys glareolus</name>
    <dbReference type="NCBI Taxonomy" id="447135"/>
    <lineage>
        <taxon>Eukaryota</taxon>
        <taxon>Metazoa</taxon>
        <taxon>Chordata</taxon>
        <taxon>Craniata</taxon>
        <taxon>Vertebrata</taxon>
        <taxon>Euteleostomi</taxon>
        <taxon>Mammalia</taxon>
        <taxon>Eutheria</taxon>
        <taxon>Euarchontoglires</taxon>
        <taxon>Glires</taxon>
        <taxon>Rodentia</taxon>
        <taxon>Myomorpha</taxon>
        <taxon>Muroidea</taxon>
        <taxon>Cricetidae</taxon>
        <taxon>Arvicolinae</taxon>
        <taxon>Myodes</taxon>
    </lineage>
</organism>
<dbReference type="Proteomes" id="UP001488838">
    <property type="component" value="Unassembled WGS sequence"/>
</dbReference>
<comment type="caution">
    <text evidence="1">The sequence shown here is derived from an EMBL/GenBank/DDBJ whole genome shotgun (WGS) entry which is preliminary data.</text>
</comment>
<name>A0AAW0HHC1_MYOGA</name>
<proteinExistence type="predicted"/>
<accession>A0AAW0HHC1</accession>
<evidence type="ECO:0000313" key="1">
    <source>
        <dbReference type="EMBL" id="KAK7800811.1"/>
    </source>
</evidence>
<dbReference type="EMBL" id="JBBHLL010000533">
    <property type="protein sequence ID" value="KAK7800811.1"/>
    <property type="molecule type" value="Genomic_DNA"/>
</dbReference>